<evidence type="ECO:0000256" key="4">
    <source>
        <dbReference type="ARBA" id="ARBA00023152"/>
    </source>
</evidence>
<dbReference type="Gene3D" id="3.20.20.70">
    <property type="entry name" value="Aldolase class I"/>
    <property type="match status" value="1"/>
</dbReference>
<organism evidence="6">
    <name type="scientific">Chaetoceros debilis</name>
    <dbReference type="NCBI Taxonomy" id="122233"/>
    <lineage>
        <taxon>Eukaryota</taxon>
        <taxon>Sar</taxon>
        <taxon>Stramenopiles</taxon>
        <taxon>Ochrophyta</taxon>
        <taxon>Bacillariophyta</taxon>
        <taxon>Coscinodiscophyceae</taxon>
        <taxon>Chaetocerotophycidae</taxon>
        <taxon>Chaetocerotales</taxon>
        <taxon>Chaetocerotaceae</taxon>
        <taxon>Chaetoceros</taxon>
    </lineage>
</organism>
<reference evidence="6" key="1">
    <citation type="submission" date="2021-01" db="EMBL/GenBank/DDBJ databases">
        <authorList>
            <person name="Corre E."/>
            <person name="Pelletier E."/>
            <person name="Niang G."/>
            <person name="Scheremetjew M."/>
            <person name="Finn R."/>
            <person name="Kale V."/>
            <person name="Holt S."/>
            <person name="Cochrane G."/>
            <person name="Meng A."/>
            <person name="Brown T."/>
            <person name="Cohen L."/>
        </authorList>
    </citation>
    <scope>NUCLEOTIDE SEQUENCE</scope>
    <source>
        <strain evidence="6">MM31A-1</strain>
    </source>
</reference>
<dbReference type="Pfam" id="PF00274">
    <property type="entry name" value="Glycolytic"/>
    <property type="match status" value="1"/>
</dbReference>
<name>A0A7S3V8H5_9STRA</name>
<comment type="pathway">
    <text evidence="1">Carbohydrate degradation; glycolysis; D-glyceraldehyde 3-phosphate and glycerone phosphate from D-glucose: step 4/4.</text>
</comment>
<evidence type="ECO:0000256" key="1">
    <source>
        <dbReference type="ARBA" id="ARBA00004714"/>
    </source>
</evidence>
<dbReference type="AlphaFoldDB" id="A0A7S3V8H5"/>
<dbReference type="SUPFAM" id="SSF51569">
    <property type="entry name" value="Aldolase"/>
    <property type="match status" value="1"/>
</dbReference>
<dbReference type="UniPathway" id="UPA00109">
    <property type="reaction ID" value="UER00183"/>
</dbReference>
<evidence type="ECO:0000256" key="5">
    <source>
        <dbReference type="ARBA" id="ARBA00023239"/>
    </source>
</evidence>
<dbReference type="EC" id="4.1.2.13" evidence="3"/>
<dbReference type="GO" id="GO:0006096">
    <property type="term" value="P:glycolytic process"/>
    <property type="evidence" value="ECO:0007669"/>
    <property type="project" value="UniProtKB-UniPathway"/>
</dbReference>
<dbReference type="NCBIfam" id="NF003784">
    <property type="entry name" value="PRK05377.1"/>
    <property type="match status" value="1"/>
</dbReference>
<sequence>MTLFDDMMEKARKADGFLAALDQSGGSTPKALTAYGVPEDKYVKGEESMYEMVHEMRTRMITTPSFSGEKIIGAILFENTMDREIEGLPTGQFLWEKKGIVPFIKCDKGLADEADGVQVMKPMPQLDELLKKSKSKDMFGTKMRSVIKKANKGGITKVVDQQFEVGQQILDAGLCPILEPEVDITSPEKEAIEEILKEELIKGLDALKPCCNVMIKLSLPTKVNLYKEIIDHPRCVCLVALSGGYPREEANDILSKQEGMIASFSRAILEGLQYGQTAEEFDTTMGATVDSIYQASRT</sequence>
<evidence type="ECO:0000256" key="2">
    <source>
        <dbReference type="ARBA" id="ARBA00010387"/>
    </source>
</evidence>
<dbReference type="InterPro" id="IPR000741">
    <property type="entry name" value="FBA_I"/>
</dbReference>
<evidence type="ECO:0000256" key="3">
    <source>
        <dbReference type="ARBA" id="ARBA00013068"/>
    </source>
</evidence>
<gene>
    <name evidence="6" type="ORF">CDEB00056_LOCUS8287</name>
</gene>
<dbReference type="EMBL" id="HBIO01010700">
    <property type="protein sequence ID" value="CAE0463446.1"/>
    <property type="molecule type" value="Transcribed_RNA"/>
</dbReference>
<keyword evidence="5" id="KW-0456">Lyase</keyword>
<evidence type="ECO:0000313" key="6">
    <source>
        <dbReference type="EMBL" id="CAE0463446.1"/>
    </source>
</evidence>
<dbReference type="PANTHER" id="PTHR11627">
    <property type="entry name" value="FRUCTOSE-BISPHOSPHATE ALDOLASE"/>
    <property type="match status" value="1"/>
</dbReference>
<keyword evidence="4" id="KW-0324">Glycolysis</keyword>
<protein>
    <recommendedName>
        <fullName evidence="3">fructose-bisphosphate aldolase</fullName>
        <ecNumber evidence="3">4.1.2.13</ecNumber>
    </recommendedName>
</protein>
<dbReference type="GO" id="GO:0004332">
    <property type="term" value="F:fructose-bisphosphate aldolase activity"/>
    <property type="evidence" value="ECO:0007669"/>
    <property type="project" value="UniProtKB-EC"/>
</dbReference>
<dbReference type="InterPro" id="IPR013785">
    <property type="entry name" value="Aldolase_TIM"/>
</dbReference>
<proteinExistence type="inferred from homology"/>
<accession>A0A7S3V8H5</accession>
<comment type="similarity">
    <text evidence="2">Belongs to the class I fructose-bisphosphate aldolase family.</text>
</comment>